<sequence>MMRFRTFTVATAVGLTAMATAAGAATMTLDDFDTDIASGPVSSFDNIPATIEDSAPSAIGNFREITVVGDSGVPDAARAAVDDGELTFSNDAGVQGRVDVIYDGEGDSGLGGVDLTMGGTDGFFAFDLTTDVSIGYQVSVMDTFGDSGSSPLTASGSFVSDETVLISFAEFAGVDLTSADSVTLSLVDTSTDFAADVTVDNFRTTSAIPLPASALLMLGGLGAFGFARKRRG</sequence>
<organism evidence="3 4">
    <name type="scientific">Pseudooceanicola batsensis (strain ATCC BAA-863 / DSM 15984 / KCTC 12145 / HTCC2597)</name>
    <name type="common">Oceanicola batsensis</name>
    <dbReference type="NCBI Taxonomy" id="252305"/>
    <lineage>
        <taxon>Bacteria</taxon>
        <taxon>Pseudomonadati</taxon>
        <taxon>Pseudomonadota</taxon>
        <taxon>Alphaproteobacteria</taxon>
        <taxon>Rhodobacterales</taxon>
        <taxon>Paracoccaceae</taxon>
        <taxon>Pseudooceanicola</taxon>
    </lineage>
</organism>
<comment type="caution">
    <text evidence="3">The sequence shown here is derived from an EMBL/GenBank/DDBJ whole genome shotgun (WGS) entry which is preliminary data.</text>
</comment>
<gene>
    <name evidence="3" type="ORF">OB2597_09374</name>
</gene>
<dbReference type="AlphaFoldDB" id="A3TUZ7"/>
<dbReference type="NCBIfam" id="TIGR03370">
    <property type="entry name" value="VPLPA-CTERM"/>
    <property type="match status" value="1"/>
</dbReference>
<dbReference type="eggNOG" id="ENOG50337EU">
    <property type="taxonomic scope" value="Bacteria"/>
</dbReference>
<dbReference type="HOGENOM" id="CLU_1193881_0_0_5"/>
<keyword evidence="1" id="KW-1133">Transmembrane helix</keyword>
<feature type="signal peptide" evidence="2">
    <location>
        <begin position="1"/>
        <end position="24"/>
    </location>
</feature>
<proteinExistence type="predicted"/>
<keyword evidence="2" id="KW-0732">Signal</keyword>
<accession>A3TUZ7</accession>
<evidence type="ECO:0000256" key="1">
    <source>
        <dbReference type="SAM" id="Phobius"/>
    </source>
</evidence>
<reference evidence="3 4" key="1">
    <citation type="journal article" date="2010" name="J. Bacteriol.">
        <title>Genome sequences of Oceanicola granulosus HTCC2516(T) and Oceanicola batsensis HTCC2597(TDelta).</title>
        <authorList>
            <person name="Thrash J.C."/>
            <person name="Cho J.C."/>
            <person name="Vergin K.L."/>
            <person name="Giovannoni S.J."/>
        </authorList>
    </citation>
    <scope>NUCLEOTIDE SEQUENCE [LARGE SCALE GENOMIC DNA]</scope>
    <source>
        <strain evidence="4">ATCC BAA-863 / DSM 15984 / KCTC 12145 / HTCC2597</strain>
    </source>
</reference>
<dbReference type="InterPro" id="IPR022472">
    <property type="entry name" value="VPLPA-CTERM"/>
</dbReference>
<keyword evidence="1" id="KW-0812">Transmembrane</keyword>
<dbReference type="Proteomes" id="UP000004318">
    <property type="component" value="Unassembled WGS sequence"/>
</dbReference>
<dbReference type="EMBL" id="AAMO01000002">
    <property type="protein sequence ID" value="EAQ04343.1"/>
    <property type="molecule type" value="Genomic_DNA"/>
</dbReference>
<keyword evidence="1" id="KW-0472">Membrane</keyword>
<feature type="chain" id="PRO_5002660335" description="PEP-CTERM protein-sorting domain-containing protein" evidence="2">
    <location>
        <begin position="25"/>
        <end position="232"/>
    </location>
</feature>
<evidence type="ECO:0000313" key="3">
    <source>
        <dbReference type="EMBL" id="EAQ04343.1"/>
    </source>
</evidence>
<evidence type="ECO:0000313" key="4">
    <source>
        <dbReference type="Proteomes" id="UP000004318"/>
    </source>
</evidence>
<name>A3TUZ7_PSEBH</name>
<dbReference type="RefSeq" id="WP_009806097.1">
    <property type="nucleotide sequence ID" value="NZ_CH724131.1"/>
</dbReference>
<protein>
    <recommendedName>
        <fullName evidence="5">PEP-CTERM protein-sorting domain-containing protein</fullName>
    </recommendedName>
</protein>
<feature type="transmembrane region" description="Helical" evidence="1">
    <location>
        <begin position="208"/>
        <end position="227"/>
    </location>
</feature>
<evidence type="ECO:0008006" key="5">
    <source>
        <dbReference type="Google" id="ProtNLM"/>
    </source>
</evidence>
<dbReference type="OrthoDB" id="10001812at2"/>
<keyword evidence="4" id="KW-1185">Reference proteome</keyword>
<evidence type="ECO:0000256" key="2">
    <source>
        <dbReference type="SAM" id="SignalP"/>
    </source>
</evidence>